<proteinExistence type="predicted"/>
<accession>A0A149V3W3</accession>
<sequence length="59" mass="6351">CIMTNLSDEQAAKRAAIRKARNSTKPDVPAEQVLALLDADLALIQAAIDALPHEERRAG</sequence>
<comment type="caution">
    <text evidence="1">The sequence shown here is derived from an EMBL/GenBank/DDBJ whole genome shotgun (WGS) entry which is preliminary data.</text>
</comment>
<protein>
    <recommendedName>
        <fullName evidence="3">MarR family transcriptional regulator</fullName>
    </recommendedName>
</protein>
<dbReference type="RefSeq" id="WP_061498135.1">
    <property type="nucleotide sequence ID" value="NZ_LHZX01000051.1"/>
</dbReference>
<dbReference type="Proteomes" id="UP000075377">
    <property type="component" value="Unassembled WGS sequence"/>
</dbReference>
<dbReference type="EMBL" id="LHZX01000051">
    <property type="protein sequence ID" value="KXV74940.1"/>
    <property type="molecule type" value="Genomic_DNA"/>
</dbReference>
<evidence type="ECO:0000313" key="2">
    <source>
        <dbReference type="Proteomes" id="UP000075377"/>
    </source>
</evidence>
<gene>
    <name evidence="1" type="ORF">AD951_00295</name>
</gene>
<dbReference type="AlphaFoldDB" id="A0A149V3W3"/>
<evidence type="ECO:0008006" key="3">
    <source>
        <dbReference type="Google" id="ProtNLM"/>
    </source>
</evidence>
<evidence type="ECO:0000313" key="1">
    <source>
        <dbReference type="EMBL" id="KXV74940.1"/>
    </source>
</evidence>
<name>A0A149V3W3_9PROT</name>
<feature type="non-terminal residue" evidence="1">
    <location>
        <position position="1"/>
    </location>
</feature>
<organism evidence="1 2">
    <name type="scientific">Acetobacter malorum</name>
    <dbReference type="NCBI Taxonomy" id="178901"/>
    <lineage>
        <taxon>Bacteria</taxon>
        <taxon>Pseudomonadati</taxon>
        <taxon>Pseudomonadota</taxon>
        <taxon>Alphaproteobacteria</taxon>
        <taxon>Acetobacterales</taxon>
        <taxon>Acetobacteraceae</taxon>
        <taxon>Acetobacter</taxon>
    </lineage>
</organism>
<reference evidence="1 2" key="1">
    <citation type="submission" date="2015-06" db="EMBL/GenBank/DDBJ databases">
        <title>Improved classification and identification of acetic acid bacteria using matrix-assisted laser desorption/ionization time-of-flight mass spectrometry; Gluconobacter nephelii and Gluconobacter uchimurae are later heterotypic synonyms of Gluconobacter japonicus and Gluconobacter oxydans, respectively.</title>
        <authorList>
            <person name="Li L."/>
            <person name="Cleenwerck I."/>
            <person name="De Vuyst L."/>
            <person name="Vandamme P."/>
        </authorList>
    </citation>
    <scope>NUCLEOTIDE SEQUENCE [LARGE SCALE GENOMIC DNA]</scope>
    <source>
        <strain evidence="1 2">LMG 1699</strain>
    </source>
</reference>
<dbReference type="PATRIC" id="fig|178901.14.peg.934"/>